<dbReference type="PANTHER" id="PTHR43668:SF2">
    <property type="entry name" value="ALLANTOINASE"/>
    <property type="match status" value="1"/>
</dbReference>
<keyword evidence="3" id="KW-1185">Reference proteome</keyword>
<dbReference type="GO" id="GO:0006145">
    <property type="term" value="P:purine nucleobase catabolic process"/>
    <property type="evidence" value="ECO:0007669"/>
    <property type="project" value="TreeGrafter"/>
</dbReference>
<dbReference type="AlphaFoldDB" id="A0A7I7SVA3"/>
<sequence>MSGPAVEHVIRARRAVIDGVIHSAAIGLAEGVIRVIDTVDADLGCAAQTVLEPNVVLMPGLVDTHVHIDDPGTDWEGFATATVAALEVKRAAAAGACRVDTGFWGGIVPDNLESFGELATAGVLGFKCLLSESGNPNFPPLDVADFRAAMAVVAELGSVLLVHAESARVLAGCRPPGGRAYGDFLRSRPDTAERDAVQIVLDAVADSGARAHIVHVSSSTVLPLVAEAKRAGLPVTAETCPHYLTFAAESIPDGGTVFAACPPIRGEDNRVLLWAALADHTLDMVVSDHSPCAPQHKDLQGGDFGRAFGGVSSLQIALPALWTEAVRGGFGLPEVYRWMAQEPAELAGLIDRGVIAPGARADFCVFDPDAEWVVRGGDLHHRHPVTPYEGAQLTGAVRQTWRGGRVTDEGSRGALLGAGIPEPA</sequence>
<reference evidence="2 3" key="1">
    <citation type="journal article" date="2019" name="Emerg. Microbes Infect.">
        <title>Comprehensive subspecies identification of 175 nontuberculous mycobacteria species based on 7547 genomic profiles.</title>
        <authorList>
            <person name="Matsumoto Y."/>
            <person name="Kinjo T."/>
            <person name="Motooka D."/>
            <person name="Nabeya D."/>
            <person name="Jung N."/>
            <person name="Uechi K."/>
            <person name="Horii T."/>
            <person name="Iida T."/>
            <person name="Fujita J."/>
            <person name="Nakamura S."/>
        </authorList>
    </citation>
    <scope>NUCLEOTIDE SEQUENCE [LARGE SCALE GENOMIC DNA]</scope>
    <source>
        <strain evidence="2 3">JCM 30395</strain>
    </source>
</reference>
<name>A0A7I7SVA3_9MYCO</name>
<evidence type="ECO:0000313" key="2">
    <source>
        <dbReference type="EMBL" id="BBY60728.1"/>
    </source>
</evidence>
<dbReference type="PANTHER" id="PTHR43668">
    <property type="entry name" value="ALLANTOINASE"/>
    <property type="match status" value="1"/>
</dbReference>
<dbReference type="InterPro" id="IPR011059">
    <property type="entry name" value="Metal-dep_hydrolase_composite"/>
</dbReference>
<dbReference type="Proteomes" id="UP000466445">
    <property type="component" value="Chromosome"/>
</dbReference>
<protein>
    <submittedName>
        <fullName evidence="2">Allantoinase</fullName>
    </submittedName>
</protein>
<gene>
    <name evidence="2" type="primary">allB</name>
    <name evidence="2" type="ORF">MSAR_38640</name>
</gene>
<dbReference type="InterPro" id="IPR006680">
    <property type="entry name" value="Amidohydro-rel"/>
</dbReference>
<dbReference type="GO" id="GO:0005737">
    <property type="term" value="C:cytoplasm"/>
    <property type="evidence" value="ECO:0007669"/>
    <property type="project" value="TreeGrafter"/>
</dbReference>
<dbReference type="SUPFAM" id="SSF51556">
    <property type="entry name" value="Metallo-dependent hydrolases"/>
    <property type="match status" value="1"/>
</dbReference>
<evidence type="ECO:0000313" key="3">
    <source>
        <dbReference type="Proteomes" id="UP000466445"/>
    </source>
</evidence>
<feature type="domain" description="Amidohydrolase-related" evidence="1">
    <location>
        <begin position="205"/>
        <end position="406"/>
    </location>
</feature>
<organism evidence="2 3">
    <name type="scientific">Mycolicibacterium sarraceniae</name>
    <dbReference type="NCBI Taxonomy" id="1534348"/>
    <lineage>
        <taxon>Bacteria</taxon>
        <taxon>Bacillati</taxon>
        <taxon>Actinomycetota</taxon>
        <taxon>Actinomycetes</taxon>
        <taxon>Mycobacteriales</taxon>
        <taxon>Mycobacteriaceae</taxon>
        <taxon>Mycolicibacterium</taxon>
    </lineage>
</organism>
<dbReference type="InterPro" id="IPR050138">
    <property type="entry name" value="DHOase/Allantoinase_Hydrolase"/>
</dbReference>
<evidence type="ECO:0000259" key="1">
    <source>
        <dbReference type="Pfam" id="PF01979"/>
    </source>
</evidence>
<dbReference type="KEGG" id="msar:MSAR_38640"/>
<dbReference type="InterPro" id="IPR018228">
    <property type="entry name" value="DNase_TatD-rel_CS"/>
</dbReference>
<dbReference type="Gene3D" id="3.20.20.140">
    <property type="entry name" value="Metal-dependent hydrolases"/>
    <property type="match status" value="1"/>
</dbReference>
<dbReference type="RefSeq" id="WP_163699429.1">
    <property type="nucleotide sequence ID" value="NZ_AP022595.1"/>
</dbReference>
<proteinExistence type="predicted"/>
<dbReference type="EMBL" id="AP022595">
    <property type="protein sequence ID" value="BBY60728.1"/>
    <property type="molecule type" value="Genomic_DNA"/>
</dbReference>
<dbReference type="SUPFAM" id="SSF51338">
    <property type="entry name" value="Composite domain of metallo-dependent hydrolases"/>
    <property type="match status" value="1"/>
</dbReference>
<accession>A0A7I7SVA3</accession>
<dbReference type="GO" id="GO:0004038">
    <property type="term" value="F:allantoinase activity"/>
    <property type="evidence" value="ECO:0007669"/>
    <property type="project" value="TreeGrafter"/>
</dbReference>
<dbReference type="PROSITE" id="PS01137">
    <property type="entry name" value="TATD_1"/>
    <property type="match status" value="1"/>
</dbReference>
<dbReference type="Pfam" id="PF01979">
    <property type="entry name" value="Amidohydro_1"/>
    <property type="match status" value="1"/>
</dbReference>
<dbReference type="InterPro" id="IPR032466">
    <property type="entry name" value="Metal_Hydrolase"/>
</dbReference>